<feature type="disulfide bond" evidence="9">
    <location>
        <begin position="60"/>
        <end position="129"/>
    </location>
</feature>
<dbReference type="PROSITE" id="PS01241">
    <property type="entry name" value="LINK_1"/>
    <property type="match status" value="1"/>
</dbReference>
<dbReference type="PANTHER" id="PTHR22928">
    <property type="entry name" value="TELOMERE-ASSOCIATED PROTEIN RIF1"/>
    <property type="match status" value="1"/>
</dbReference>
<evidence type="ECO:0000256" key="9">
    <source>
        <dbReference type="PROSITE-ProRule" id="PRU00323"/>
    </source>
</evidence>
<feature type="compositionally biased region" description="Basic and acidic residues" evidence="10">
    <location>
        <begin position="2159"/>
        <end position="2168"/>
    </location>
</feature>
<feature type="compositionally biased region" description="Basic and acidic residues" evidence="10">
    <location>
        <begin position="2240"/>
        <end position="2263"/>
    </location>
</feature>
<feature type="region of interest" description="Disordered" evidence="10">
    <location>
        <begin position="2392"/>
        <end position="2412"/>
    </location>
</feature>
<name>A0ABR3MTI5_9TELE</name>
<keyword evidence="7" id="KW-0131">Cell cycle</keyword>
<keyword evidence="6" id="KW-0539">Nucleus</keyword>
<dbReference type="Pfam" id="PF12231">
    <property type="entry name" value="Rif1_N"/>
    <property type="match status" value="1"/>
</dbReference>
<feature type="compositionally biased region" description="Basic and acidic residues" evidence="10">
    <location>
        <begin position="1967"/>
        <end position="1986"/>
    </location>
</feature>
<dbReference type="Proteomes" id="UP001558613">
    <property type="component" value="Unassembled WGS sequence"/>
</dbReference>
<keyword evidence="5 9" id="KW-1015">Disulfide bond</keyword>
<dbReference type="InterPro" id="IPR000859">
    <property type="entry name" value="CUB_dom"/>
</dbReference>
<dbReference type="SUPFAM" id="SSF49854">
    <property type="entry name" value="Spermadhesin, CUB domain"/>
    <property type="match status" value="1"/>
</dbReference>
<dbReference type="EMBL" id="JAYMGO010000009">
    <property type="protein sequence ID" value="KAL1267943.1"/>
    <property type="molecule type" value="Genomic_DNA"/>
</dbReference>
<feature type="compositionally biased region" description="Polar residues" evidence="10">
    <location>
        <begin position="1559"/>
        <end position="1579"/>
    </location>
</feature>
<evidence type="ECO:0000256" key="6">
    <source>
        <dbReference type="ARBA" id="ARBA00023242"/>
    </source>
</evidence>
<feature type="region of interest" description="Disordered" evidence="10">
    <location>
        <begin position="624"/>
        <end position="665"/>
    </location>
</feature>
<feature type="region of interest" description="Disordered" evidence="10">
    <location>
        <begin position="1354"/>
        <end position="1900"/>
    </location>
</feature>
<evidence type="ECO:0000256" key="10">
    <source>
        <dbReference type="SAM" id="MobiDB-lite"/>
    </source>
</evidence>
<feature type="compositionally biased region" description="Basic and acidic residues" evidence="10">
    <location>
        <begin position="1817"/>
        <end position="1827"/>
    </location>
</feature>
<dbReference type="PANTHER" id="PTHR22928:SF3">
    <property type="entry name" value="TELOMERE-ASSOCIATED PROTEIN RIF1"/>
    <property type="match status" value="1"/>
</dbReference>
<feature type="compositionally biased region" description="Basic and acidic residues" evidence="10">
    <location>
        <begin position="1649"/>
        <end position="1658"/>
    </location>
</feature>
<dbReference type="SUPFAM" id="SSF48371">
    <property type="entry name" value="ARM repeat"/>
    <property type="match status" value="1"/>
</dbReference>
<dbReference type="SUPFAM" id="SSF56436">
    <property type="entry name" value="C-type lectin-like"/>
    <property type="match status" value="1"/>
</dbReference>
<dbReference type="CDD" id="cd00041">
    <property type="entry name" value="CUB"/>
    <property type="match status" value="1"/>
</dbReference>
<dbReference type="CDD" id="cd14267">
    <property type="entry name" value="Rif1_CTD_C-II_like"/>
    <property type="match status" value="1"/>
</dbReference>
<dbReference type="PROSITE" id="PS50963">
    <property type="entry name" value="LINK_2"/>
    <property type="match status" value="1"/>
</dbReference>
<feature type="compositionally biased region" description="Polar residues" evidence="10">
    <location>
        <begin position="1670"/>
        <end position="1686"/>
    </location>
</feature>
<protein>
    <recommendedName>
        <fullName evidence="16">Telomere-associated protein RIF1</fullName>
    </recommendedName>
</protein>
<keyword evidence="4" id="KW-0779">Telomere</keyword>
<evidence type="ECO:0000313" key="15">
    <source>
        <dbReference type="Proteomes" id="UP001558613"/>
    </source>
</evidence>
<feature type="disulfide bond" evidence="9">
    <location>
        <begin position="84"/>
        <end position="105"/>
    </location>
</feature>
<evidence type="ECO:0000256" key="2">
    <source>
        <dbReference type="ARBA" id="ARBA00004574"/>
    </source>
</evidence>
<feature type="compositionally biased region" description="Low complexity" evidence="10">
    <location>
        <begin position="1835"/>
        <end position="1848"/>
    </location>
</feature>
<feature type="compositionally biased region" description="Polar residues" evidence="10">
    <location>
        <begin position="1626"/>
        <end position="1643"/>
    </location>
</feature>
<feature type="compositionally biased region" description="Low complexity" evidence="10">
    <location>
        <begin position="2308"/>
        <end position="2326"/>
    </location>
</feature>
<dbReference type="Gene3D" id="3.10.100.10">
    <property type="entry name" value="Mannose-Binding Protein A, subunit A"/>
    <property type="match status" value="1"/>
</dbReference>
<feature type="region of interest" description="Disordered" evidence="10">
    <location>
        <begin position="2118"/>
        <end position="2351"/>
    </location>
</feature>
<feature type="compositionally biased region" description="Basic and acidic residues" evidence="10">
    <location>
        <begin position="1608"/>
        <end position="1622"/>
    </location>
</feature>
<dbReference type="Pfam" id="PF00193">
    <property type="entry name" value="Xlink"/>
    <property type="match status" value="1"/>
</dbReference>
<feature type="compositionally biased region" description="Basic residues" evidence="10">
    <location>
        <begin position="2009"/>
        <end position="2024"/>
    </location>
</feature>
<feature type="region of interest" description="Disordered" evidence="10">
    <location>
        <begin position="1905"/>
        <end position="1924"/>
    </location>
</feature>
<feature type="compositionally biased region" description="Low complexity" evidence="10">
    <location>
        <begin position="2025"/>
        <end position="2045"/>
    </location>
</feature>
<feature type="region of interest" description="Disordered" evidence="10">
    <location>
        <begin position="2500"/>
        <end position="2569"/>
    </location>
</feature>
<feature type="chain" id="PRO_5046027717" description="Telomere-associated protein RIF1" evidence="11">
    <location>
        <begin position="20"/>
        <end position="2624"/>
    </location>
</feature>
<keyword evidence="11" id="KW-0732">Signal</keyword>
<keyword evidence="15" id="KW-1185">Reference proteome</keyword>
<feature type="compositionally biased region" description="Polar residues" evidence="10">
    <location>
        <begin position="1441"/>
        <end position="1454"/>
    </location>
</feature>
<evidence type="ECO:0000256" key="7">
    <source>
        <dbReference type="ARBA" id="ARBA00023306"/>
    </source>
</evidence>
<feature type="compositionally biased region" description="Low complexity" evidence="10">
    <location>
        <begin position="1497"/>
        <end position="1506"/>
    </location>
</feature>
<dbReference type="InterPro" id="IPR000538">
    <property type="entry name" value="Link_dom"/>
</dbReference>
<feature type="compositionally biased region" description="Pro residues" evidence="10">
    <location>
        <begin position="626"/>
        <end position="640"/>
    </location>
</feature>
<evidence type="ECO:0000256" key="4">
    <source>
        <dbReference type="ARBA" id="ARBA00022895"/>
    </source>
</evidence>
<dbReference type="InterPro" id="IPR016024">
    <property type="entry name" value="ARM-type_fold"/>
</dbReference>
<feature type="domain" description="CUB" evidence="12">
    <location>
        <begin position="137"/>
        <end position="249"/>
    </location>
</feature>
<dbReference type="InterPro" id="IPR016186">
    <property type="entry name" value="C-type_lectin-like/link_sf"/>
</dbReference>
<evidence type="ECO:0000256" key="1">
    <source>
        <dbReference type="ARBA" id="ARBA00004123"/>
    </source>
</evidence>
<feature type="compositionally biased region" description="Low complexity" evidence="10">
    <location>
        <begin position="2178"/>
        <end position="2189"/>
    </location>
</feature>
<feature type="compositionally biased region" description="Basic and acidic residues" evidence="10">
    <location>
        <begin position="1733"/>
        <end position="1745"/>
    </location>
</feature>
<dbReference type="Gene3D" id="2.60.120.290">
    <property type="entry name" value="Spermadhesin, CUB domain"/>
    <property type="match status" value="1"/>
</dbReference>
<feature type="compositionally biased region" description="Acidic residues" evidence="10">
    <location>
        <begin position="1908"/>
        <end position="1923"/>
    </location>
</feature>
<proteinExistence type="predicted"/>
<feature type="compositionally biased region" description="Basic and acidic residues" evidence="10">
    <location>
        <begin position="2131"/>
        <end position="2140"/>
    </location>
</feature>
<feature type="region of interest" description="Disordered" evidence="10">
    <location>
        <begin position="1967"/>
        <end position="2078"/>
    </location>
</feature>
<feature type="compositionally biased region" description="Polar residues" evidence="10">
    <location>
        <begin position="1419"/>
        <end position="1428"/>
    </location>
</feature>
<accession>A0ABR3MTI5</accession>
<reference evidence="14 15" key="1">
    <citation type="submission" date="2023-09" db="EMBL/GenBank/DDBJ databases">
        <authorList>
            <person name="Wang M."/>
        </authorList>
    </citation>
    <scope>NUCLEOTIDE SEQUENCE [LARGE SCALE GENOMIC DNA]</scope>
    <source>
        <strain evidence="14">GT-2023</strain>
        <tissue evidence="14">Liver</tissue>
    </source>
</reference>
<dbReference type="SMART" id="SM00042">
    <property type="entry name" value="CUB"/>
    <property type="match status" value="1"/>
</dbReference>
<dbReference type="CDD" id="cd03515">
    <property type="entry name" value="Link_domain_TSG_6_like"/>
    <property type="match status" value="1"/>
</dbReference>
<keyword evidence="3" id="KW-0158">Chromosome</keyword>
<evidence type="ECO:0008006" key="16">
    <source>
        <dbReference type="Google" id="ProtNLM"/>
    </source>
</evidence>
<dbReference type="InterPro" id="IPR022031">
    <property type="entry name" value="Rif1_N"/>
</dbReference>
<evidence type="ECO:0000256" key="5">
    <source>
        <dbReference type="ARBA" id="ARBA00023157"/>
    </source>
</evidence>
<comment type="subcellular location">
    <subcellularLocation>
        <location evidence="2">Chromosome</location>
        <location evidence="2">Telomere</location>
    </subcellularLocation>
    <subcellularLocation>
        <location evidence="1">Nucleus</location>
    </subcellularLocation>
</comment>
<feature type="compositionally biased region" description="Polar residues" evidence="10">
    <location>
        <begin position="1387"/>
        <end position="1400"/>
    </location>
</feature>
<organism evidence="14 15">
    <name type="scientific">Cirrhinus molitorella</name>
    <name type="common">mud carp</name>
    <dbReference type="NCBI Taxonomy" id="172907"/>
    <lineage>
        <taxon>Eukaryota</taxon>
        <taxon>Metazoa</taxon>
        <taxon>Chordata</taxon>
        <taxon>Craniata</taxon>
        <taxon>Vertebrata</taxon>
        <taxon>Euteleostomi</taxon>
        <taxon>Actinopterygii</taxon>
        <taxon>Neopterygii</taxon>
        <taxon>Teleostei</taxon>
        <taxon>Ostariophysi</taxon>
        <taxon>Cypriniformes</taxon>
        <taxon>Cyprinidae</taxon>
        <taxon>Labeoninae</taxon>
        <taxon>Labeonini</taxon>
        <taxon>Cirrhinus</taxon>
    </lineage>
</organism>
<evidence type="ECO:0000259" key="13">
    <source>
        <dbReference type="PROSITE" id="PS50963"/>
    </source>
</evidence>
<evidence type="ECO:0000256" key="3">
    <source>
        <dbReference type="ARBA" id="ARBA00022454"/>
    </source>
</evidence>
<feature type="signal peptide" evidence="11">
    <location>
        <begin position="1"/>
        <end position="19"/>
    </location>
</feature>
<feature type="compositionally biased region" description="Basic and acidic residues" evidence="10">
    <location>
        <begin position="1362"/>
        <end position="1374"/>
    </location>
</feature>
<evidence type="ECO:0000256" key="8">
    <source>
        <dbReference type="PROSITE-ProRule" id="PRU00059"/>
    </source>
</evidence>
<feature type="compositionally biased region" description="Polar residues" evidence="10">
    <location>
        <begin position="2272"/>
        <end position="2284"/>
    </location>
</feature>
<dbReference type="Pfam" id="PF00431">
    <property type="entry name" value="CUB"/>
    <property type="match status" value="1"/>
</dbReference>
<comment type="caution">
    <text evidence="8">Lacks conserved residue(s) required for the propagation of feature annotation.</text>
</comment>
<evidence type="ECO:0000256" key="11">
    <source>
        <dbReference type="SAM" id="SignalP"/>
    </source>
</evidence>
<feature type="domain" description="Link" evidence="13">
    <location>
        <begin position="38"/>
        <end position="131"/>
    </location>
</feature>
<feature type="compositionally biased region" description="Acidic residues" evidence="10">
    <location>
        <begin position="2141"/>
        <end position="2150"/>
    </location>
</feature>
<feature type="compositionally biased region" description="Basic and acidic residues" evidence="10">
    <location>
        <begin position="1406"/>
        <end position="1418"/>
    </location>
</feature>
<sequence>MRVLTVVFAVIFVLKEAEAWGYKNGILHNSIWLEQAAGVYHRESRKGRYQLTYKEAKAVCQYEGGTLATYDQLETARRIGFHVCAAGWFDKGRVGYPIVKAGANCGFGKIGIIDYGYRFNKSERWDVYCYNPEAKECGGVHTDQEKVLDSPGYPEDYQDEQICYWHIRVRYGQRIRLHFLDFDIEEDTACLSDYLEIYDSYDDISGFVGRYCGDELPEDFISTGNVMTLKFLSDSSVTGGGFQLQREVVRMMAAVPLSSASLLPLLECLEDEAAGLSEKTDAYITIANRLNGEEGRQFLPVVVKHFARLSKVLLVHISSENEELCQAALQALGFCVFHSHIVSVIPANISEDILSTLCNVVIKSKEKFTCTRALWVISKQNFPPEVASKKAPEILKSLEAMQTREVQSILIEHESLNVIIRLLEQAPSQMAAGAVCWAKLVIPLVVHSANKVRLRAAAALELGMPLLLEKQQEVAAIVEPMMSSMLIPEMQKLFASKNETNMLKLWPLFVRLLGRLLHKGGAFINSLLYLEELGFRNSSPNIKKIAFIAWKSLIDNFALNPDILCSSKRLKLLMQPLSSIQVRTEALLLTKLEVWWYLVVKLGPNLSANFEQVGVPLLHSTLPSDSPLPSPTTPARPPNPSNGTPNTPKSGIPSCSTPSTTPRMNLNSSMQAAQSYRSIQLLGLEMLLHWLVGPEVAVTAAKENLQLSLEPLTHPLFTSPSSFSRHASTLISASKEGFITVGKHAPEALLNLIWSNLISSVSTTIESGNKKERQGSEVLTLLLQALQSVLTSDGLPAERALVLLEATVKGIPQKVLGSAAYQVANMDVLNGTPALFLILLFYKSNQLSSFLEDERFFSSLETLVSCGFCGPTSPLAFGEAVLGAISGSVEAVKNKTHLWRMWSVVVNPLTDTITQTNEVNQGDALEHNFSAIYSALMFPVIYLLPGSPLPQTTQKAMISTWSRLYKAFARCSALVATAEENICCEELCAKISASLKSESLKSPSMLDAMANILLIIIESMDFSPYTPQFQQKLKSPHTPLSWVRKRSKALGNLSTFHALLVQTLDAFLSVDLSEASEESTSGVLNGIGLTLVSNLSALFTNITLPTFIQEVLTTLAKPLAHLFKLFSSHDEPSKLSATLGPKLEKLAMDLFACLQTQLTLHDDEMLAMLSPLLCVLFLHKSKQIRTMVTQFWNATFGNALTLTYPEPLKSVLSQAKQKTPLILPGFEAVDAPDDCSGQYTGESSQLDPQISGVKMTSVGKRDSLLARAEELKERGSVSVTKPVSVKLDFGSPKPSKREAIEEEASVDFVFIPPEAKERVLTEHQKEVKRSKRVDIPALYNNLDASMDTTVFSQYTQESQEESMDKLTKDEKAQPEEEADVQEVATIEESTADVTLKQGGTESVVETPEKATQNKEQTSEKNQSPSSDISVDVSEHEKSGLEGTSPNVSGSSDMISGTPPKPNSRRQSFITLEKYIEGKSPSPARVSFTGPHTRKSSRLSSLKASEATPNDSQLQTTKEHTEESQKRSTDTSAQNEEANFISMEDHSEGTDVEEEDVVPDTQTQLSGDVSGVKNNSNVDKQGSPEKDLADSQASQEPRRSGRRRSRPVRPGEDPEDMKSKEPAADSAVTNTQKPTLSPPSSTLTGRRRSKVIEDGKVEADQLNNKGIKGPLSQNNSQISSGESSQALPQAVATLVNKEPSQTEASSDSQSKGKLPALDESQGLSPSRPTRKTRAHVEESTGKEAHQNDPQNAASALRKKPSQSHLSDSEADSQQTVRTRRTRRSESQLLEISGSQTRDEGQTDSQTLTTIKGRAMRRRTAEDETDSTRDATLTVNAEELSASQESSEGLGRYRTRRSKGLLAPTENTESENSDSREDGPRPKKRQRKPLSTEVLQVATEPKVEMVVDKEEADVSMDLSQDEAESETSLNVIVIETKELEYKEIPAPDIVPHEQVTSEKEADDVKIEIEFKAETGTDEKEAISEKSECEELNLSSQIGLEDLNEKPDISRKCPHNKGRGRGRRRSRSCNCFSNNRDVSSQDSDFQESQELKNEEVPLVTDTLNSQPELSSTTSGLEESKSSAYVSDAIVQPFSTLPEQLASEALPSESPIAKLGVIVSQLTEKEEPTPLELSKLADEAKEEPVETLEAETNDLENFGCTDSQKHKEDRLENTSVSAEPHQSSTPQDTSPSQGRPVEDAPICQEQLESSHVQQEDAVNSVVKESEDLAVSEPSGEQVVLPEESNSKELLDQDVALVEKDEDARIDDQDSPVDAQVETSVPPQSSNSAACLDSPPKPKPLDALSCELEPGQSPSRTRSRAWSPSASPSTSILKKGQKRTCEEDTPSPLHKSRRVSFATPIYHQELADDIDRRSPVIRTSSPRSKVLSGQSKYITTPTKGYTSLSPRNLRSPGSKSSKKCLISEMSQEPRPIAKDCVYPALVGCSTPVEAVLPQISSNMWSRGFGQLVRARNIKTVGDLSALTPSEIKSLPIRSPKLSNVRKALKTYHEQQRKGRSDDLKSFDEMEKMTSEPEEMELPQNQDEEQTPGEAQEDKPSEAEVDSEPMAEENKSSDLLSDVVALSGRLTSEELGHCSPNQLGLMHEHLSGMMRNIVTQMQSRLLSNLDDSLP</sequence>
<feature type="compositionally biased region" description="Basic and acidic residues" evidence="10">
    <location>
        <begin position="1516"/>
        <end position="1528"/>
    </location>
</feature>
<comment type="caution">
    <text evidence="14">The sequence shown here is derived from an EMBL/GenBank/DDBJ whole genome shotgun (WGS) entry which is preliminary data.</text>
</comment>
<dbReference type="PRINTS" id="PR01265">
    <property type="entry name" value="LINKMODULE"/>
</dbReference>
<dbReference type="InterPro" id="IPR016187">
    <property type="entry name" value="CTDL_fold"/>
</dbReference>
<feature type="compositionally biased region" description="Acidic residues" evidence="10">
    <location>
        <begin position="2526"/>
        <end position="2541"/>
    </location>
</feature>
<feature type="compositionally biased region" description="Polar residues" evidence="10">
    <location>
        <begin position="653"/>
        <end position="665"/>
    </location>
</feature>
<dbReference type="InterPro" id="IPR035914">
    <property type="entry name" value="Sperma_CUB_dom_sf"/>
</dbReference>
<feature type="compositionally biased region" description="Basic and acidic residues" evidence="10">
    <location>
        <begin position="2501"/>
        <end position="2525"/>
    </location>
</feature>
<evidence type="ECO:0000313" key="14">
    <source>
        <dbReference type="EMBL" id="KAL1267943.1"/>
    </source>
</evidence>
<feature type="compositionally biased region" description="Polar residues" evidence="10">
    <location>
        <begin position="2392"/>
        <end position="2410"/>
    </location>
</feature>
<feature type="compositionally biased region" description="Polar residues" evidence="10">
    <location>
        <begin position="1697"/>
        <end position="1710"/>
    </location>
</feature>
<dbReference type="PROSITE" id="PS01180">
    <property type="entry name" value="CUB"/>
    <property type="match status" value="1"/>
</dbReference>
<evidence type="ECO:0000259" key="12">
    <source>
        <dbReference type="PROSITE" id="PS01180"/>
    </source>
</evidence>
<gene>
    <name evidence="14" type="ORF">QQF64_033306</name>
</gene>
<dbReference type="SMART" id="SM00445">
    <property type="entry name" value="LINK"/>
    <property type="match status" value="1"/>
</dbReference>